<reference evidence="1 2" key="1">
    <citation type="submission" date="2012-08" db="EMBL/GenBank/DDBJ databases">
        <title>Oryza genome evolution.</title>
        <authorList>
            <person name="Wing R.A."/>
        </authorList>
    </citation>
    <scope>NUCLEOTIDE SEQUENCE</scope>
</reference>
<evidence type="ECO:0000313" key="2">
    <source>
        <dbReference type="Proteomes" id="UP000032180"/>
    </source>
</evidence>
<reference evidence="2" key="2">
    <citation type="submission" date="2013-12" db="EMBL/GenBank/DDBJ databases">
        <authorList>
            <person name="Yu Y."/>
            <person name="Lee S."/>
            <person name="de Baynast K."/>
            <person name="Wissotski M."/>
            <person name="Liu L."/>
            <person name="Talag J."/>
            <person name="Goicoechea J."/>
            <person name="Angelova A."/>
            <person name="Jetty R."/>
            <person name="Kudrna D."/>
            <person name="Golser W."/>
            <person name="Rivera L."/>
            <person name="Zhang J."/>
            <person name="Wing R."/>
        </authorList>
    </citation>
    <scope>NUCLEOTIDE SEQUENCE</scope>
</reference>
<dbReference type="Proteomes" id="UP000032180">
    <property type="component" value="Chromosome 3"/>
</dbReference>
<sequence length="80" mass="8549">MWVVHALTMRRARCTSRRLQATDADCGAAQYCKYKCYLLLAAAAAAELTEEGATDGCVCAAAIFSRVTSTSLKCALLLQA</sequence>
<name>A0A0D9VUN5_9ORYZ</name>
<reference evidence="1" key="3">
    <citation type="submission" date="2015-04" db="UniProtKB">
        <authorList>
            <consortium name="EnsemblPlants"/>
        </authorList>
    </citation>
    <scope>IDENTIFICATION</scope>
</reference>
<dbReference type="Gramene" id="LPERR03G16870.2">
    <property type="protein sequence ID" value="LPERR03G16870.2"/>
    <property type="gene ID" value="LPERR03G16870"/>
</dbReference>
<dbReference type="AlphaFoldDB" id="A0A0D9VUN5"/>
<dbReference type="HOGENOM" id="CLU_2593223_0_0_1"/>
<protein>
    <submittedName>
        <fullName evidence="1">Uncharacterized protein</fullName>
    </submittedName>
</protein>
<proteinExistence type="predicted"/>
<accession>A0A0D9VUN5</accession>
<evidence type="ECO:0000313" key="1">
    <source>
        <dbReference type="EnsemblPlants" id="LPERR03G16870.2"/>
    </source>
</evidence>
<dbReference type="EnsemblPlants" id="LPERR03G16870.2">
    <property type="protein sequence ID" value="LPERR03G16870.2"/>
    <property type="gene ID" value="LPERR03G16870"/>
</dbReference>
<keyword evidence="2" id="KW-1185">Reference proteome</keyword>
<organism evidence="1 2">
    <name type="scientific">Leersia perrieri</name>
    <dbReference type="NCBI Taxonomy" id="77586"/>
    <lineage>
        <taxon>Eukaryota</taxon>
        <taxon>Viridiplantae</taxon>
        <taxon>Streptophyta</taxon>
        <taxon>Embryophyta</taxon>
        <taxon>Tracheophyta</taxon>
        <taxon>Spermatophyta</taxon>
        <taxon>Magnoliopsida</taxon>
        <taxon>Liliopsida</taxon>
        <taxon>Poales</taxon>
        <taxon>Poaceae</taxon>
        <taxon>BOP clade</taxon>
        <taxon>Oryzoideae</taxon>
        <taxon>Oryzeae</taxon>
        <taxon>Oryzinae</taxon>
        <taxon>Leersia</taxon>
    </lineage>
</organism>